<sequence length="64" mass="7544">MVAWQVPVREDFPRGLKYSFQYMDAGGNTLLRYDNAIYHLDVGRHHTPEAERYRFNRVSDSTVP</sequence>
<dbReference type="Pfam" id="PF20126">
    <property type="entry name" value="TumE"/>
    <property type="match status" value="1"/>
</dbReference>
<gene>
    <name evidence="1" type="ORF">DU484_07725</name>
</gene>
<reference evidence="1 2" key="1">
    <citation type="submission" date="2018-07" db="EMBL/GenBank/DDBJ databases">
        <title>Genome sequences of Haloplanus sp. CBA1112.</title>
        <authorList>
            <person name="Kim Y.B."/>
            <person name="Roh S.W."/>
        </authorList>
    </citation>
    <scope>NUCLEOTIDE SEQUENCE [LARGE SCALE GENOMIC DNA]</scope>
    <source>
        <strain evidence="1 2">CBA1112</strain>
    </source>
</reference>
<accession>A0A345EC31</accession>
<dbReference type="Proteomes" id="UP000252985">
    <property type="component" value="Chromosome"/>
</dbReference>
<name>A0A345EC31_9EURY</name>
<dbReference type="AlphaFoldDB" id="A0A345EC31"/>
<organism evidence="1 2">
    <name type="scientific">Haloplanus rubicundus</name>
    <dbReference type="NCBI Taxonomy" id="1547898"/>
    <lineage>
        <taxon>Archaea</taxon>
        <taxon>Methanobacteriati</taxon>
        <taxon>Methanobacteriota</taxon>
        <taxon>Stenosarchaea group</taxon>
        <taxon>Halobacteria</taxon>
        <taxon>Halobacteriales</taxon>
        <taxon>Haloferacaceae</taxon>
        <taxon>Haloplanus</taxon>
    </lineage>
</organism>
<dbReference type="EMBL" id="CP031148">
    <property type="protein sequence ID" value="AXG09753.1"/>
    <property type="molecule type" value="Genomic_DNA"/>
</dbReference>
<evidence type="ECO:0000313" key="1">
    <source>
        <dbReference type="EMBL" id="AXG09753.1"/>
    </source>
</evidence>
<dbReference type="KEGG" id="haq:DU484_07725"/>
<dbReference type="InterPro" id="IPR045397">
    <property type="entry name" value="TumE-like"/>
</dbReference>
<proteinExistence type="predicted"/>
<protein>
    <submittedName>
        <fullName evidence="1">Uncharacterized protein</fullName>
    </submittedName>
</protein>
<evidence type="ECO:0000313" key="2">
    <source>
        <dbReference type="Proteomes" id="UP000252985"/>
    </source>
</evidence>